<dbReference type="GO" id="GO:0046654">
    <property type="term" value="P:tetrahydrofolate biosynthetic process"/>
    <property type="evidence" value="ECO:0007669"/>
    <property type="project" value="UniProtKB-UniPathway"/>
</dbReference>
<dbReference type="PATRIC" id="fig|1423727.3.peg.326"/>
<evidence type="ECO:0000256" key="7">
    <source>
        <dbReference type="PIRNR" id="PIRNR000194"/>
    </source>
</evidence>
<dbReference type="GO" id="GO:0005829">
    <property type="term" value="C:cytosol"/>
    <property type="evidence" value="ECO:0007669"/>
    <property type="project" value="TreeGrafter"/>
</dbReference>
<evidence type="ECO:0000256" key="1">
    <source>
        <dbReference type="ARBA" id="ARBA00004903"/>
    </source>
</evidence>
<dbReference type="PROSITE" id="PS51330">
    <property type="entry name" value="DHFR_2"/>
    <property type="match status" value="1"/>
</dbReference>
<gene>
    <name evidence="9" type="ORF">FC34_GL000323</name>
</gene>
<feature type="domain" description="DHFR" evidence="8">
    <location>
        <begin position="1"/>
        <end position="161"/>
    </location>
</feature>
<dbReference type="AlphaFoldDB" id="A0A0R2B906"/>
<dbReference type="PRINTS" id="PR00070">
    <property type="entry name" value="DHFR"/>
</dbReference>
<accession>A0A0R2B906</accession>
<comment type="caution">
    <text evidence="9">The sequence shown here is derived from an EMBL/GenBank/DDBJ whole genome shotgun (WGS) entry which is preliminary data.</text>
</comment>
<evidence type="ECO:0000256" key="3">
    <source>
        <dbReference type="ARBA" id="ARBA00012856"/>
    </source>
</evidence>
<dbReference type="GO" id="GO:0050661">
    <property type="term" value="F:NADP binding"/>
    <property type="evidence" value="ECO:0007669"/>
    <property type="project" value="InterPro"/>
</dbReference>
<dbReference type="UniPathway" id="UPA00077">
    <property type="reaction ID" value="UER00158"/>
</dbReference>
<dbReference type="GO" id="GO:0046655">
    <property type="term" value="P:folic acid metabolic process"/>
    <property type="evidence" value="ECO:0007669"/>
    <property type="project" value="TreeGrafter"/>
</dbReference>
<comment type="similarity">
    <text evidence="2 7">Belongs to the dihydrofolate reductase family.</text>
</comment>
<keyword evidence="6 7" id="KW-0560">Oxidoreductase</keyword>
<proteinExistence type="inferred from homology"/>
<dbReference type="GO" id="GO:0006730">
    <property type="term" value="P:one-carbon metabolic process"/>
    <property type="evidence" value="ECO:0007669"/>
    <property type="project" value="UniProtKB-KW"/>
</dbReference>
<dbReference type="GO" id="GO:0046452">
    <property type="term" value="P:dihydrofolate metabolic process"/>
    <property type="evidence" value="ECO:0007669"/>
    <property type="project" value="TreeGrafter"/>
</dbReference>
<dbReference type="Gene3D" id="3.40.430.10">
    <property type="entry name" value="Dihydrofolate Reductase, subunit A"/>
    <property type="match status" value="1"/>
</dbReference>
<comment type="catalytic activity">
    <reaction evidence="7">
        <text>(6S)-5,6,7,8-tetrahydrofolate + NADP(+) = 7,8-dihydrofolate + NADPH + H(+)</text>
        <dbReference type="Rhea" id="RHEA:15009"/>
        <dbReference type="ChEBI" id="CHEBI:15378"/>
        <dbReference type="ChEBI" id="CHEBI:57451"/>
        <dbReference type="ChEBI" id="CHEBI:57453"/>
        <dbReference type="ChEBI" id="CHEBI:57783"/>
        <dbReference type="ChEBI" id="CHEBI:58349"/>
        <dbReference type="EC" id="1.5.1.3"/>
    </reaction>
</comment>
<dbReference type="PANTHER" id="PTHR48069:SF3">
    <property type="entry name" value="DIHYDROFOLATE REDUCTASE"/>
    <property type="match status" value="1"/>
</dbReference>
<dbReference type="RefSeq" id="WP_057893638.1">
    <property type="nucleotide sequence ID" value="NZ_AYZQ01000001.1"/>
</dbReference>
<evidence type="ECO:0000256" key="2">
    <source>
        <dbReference type="ARBA" id="ARBA00009539"/>
    </source>
</evidence>
<dbReference type="CDD" id="cd00209">
    <property type="entry name" value="DHFR"/>
    <property type="match status" value="1"/>
</dbReference>
<keyword evidence="5 7" id="KW-0521">NADP</keyword>
<dbReference type="InterPro" id="IPR024072">
    <property type="entry name" value="DHFR-like_dom_sf"/>
</dbReference>
<protein>
    <recommendedName>
        <fullName evidence="3 7">Dihydrofolate reductase</fullName>
        <ecNumber evidence="3 7">1.5.1.3</ecNumber>
    </recommendedName>
</protein>
<organism evidence="9 10">
    <name type="scientific">Lacticaseibacillus brantae DSM 23927</name>
    <dbReference type="NCBI Taxonomy" id="1423727"/>
    <lineage>
        <taxon>Bacteria</taxon>
        <taxon>Bacillati</taxon>
        <taxon>Bacillota</taxon>
        <taxon>Bacilli</taxon>
        <taxon>Lactobacillales</taxon>
        <taxon>Lactobacillaceae</taxon>
        <taxon>Lacticaseibacillus</taxon>
    </lineage>
</organism>
<dbReference type="InterPro" id="IPR001796">
    <property type="entry name" value="DHFR_dom"/>
</dbReference>
<dbReference type="Proteomes" id="UP000051672">
    <property type="component" value="Unassembled WGS sequence"/>
</dbReference>
<sequence>MIAFLWAEDADGIIGRNGRLPWHLPDDLHYFRELTEGQIVVMGRKTFEGLKRPLPDRTNIVLTHQVDYEAPDDVIVYHDAPAVIAYAETKPDQNLIIIGGANLFASFTGIPDVLYRTKLAGHFEGDTHMLPIDYSQYALTKSTAVTNPDPQLTHTFEVWTRK</sequence>
<evidence type="ECO:0000313" key="9">
    <source>
        <dbReference type="EMBL" id="KRM72614.1"/>
    </source>
</evidence>
<reference evidence="9 10" key="1">
    <citation type="journal article" date="2015" name="Genome Announc.">
        <title>Expanding the biotechnology potential of lactobacilli through comparative genomics of 213 strains and associated genera.</title>
        <authorList>
            <person name="Sun Z."/>
            <person name="Harris H.M."/>
            <person name="McCann A."/>
            <person name="Guo C."/>
            <person name="Argimon S."/>
            <person name="Zhang W."/>
            <person name="Yang X."/>
            <person name="Jeffery I.B."/>
            <person name="Cooney J.C."/>
            <person name="Kagawa T.F."/>
            <person name="Liu W."/>
            <person name="Song Y."/>
            <person name="Salvetti E."/>
            <person name="Wrobel A."/>
            <person name="Rasinkangas P."/>
            <person name="Parkhill J."/>
            <person name="Rea M.C."/>
            <person name="O'Sullivan O."/>
            <person name="Ritari J."/>
            <person name="Douillard F.P."/>
            <person name="Paul Ross R."/>
            <person name="Yang R."/>
            <person name="Briner A.E."/>
            <person name="Felis G.E."/>
            <person name="de Vos W.M."/>
            <person name="Barrangou R."/>
            <person name="Klaenhammer T.R."/>
            <person name="Caufield P.W."/>
            <person name="Cui Y."/>
            <person name="Zhang H."/>
            <person name="O'Toole P.W."/>
        </authorList>
    </citation>
    <scope>NUCLEOTIDE SEQUENCE [LARGE SCALE GENOMIC DNA]</scope>
    <source>
        <strain evidence="9 10">DSM 23927</strain>
    </source>
</reference>
<dbReference type="SUPFAM" id="SSF53597">
    <property type="entry name" value="Dihydrofolate reductase-like"/>
    <property type="match status" value="1"/>
</dbReference>
<evidence type="ECO:0000256" key="5">
    <source>
        <dbReference type="ARBA" id="ARBA00022857"/>
    </source>
</evidence>
<evidence type="ECO:0000256" key="4">
    <source>
        <dbReference type="ARBA" id="ARBA00022563"/>
    </source>
</evidence>
<dbReference type="GO" id="GO:0004146">
    <property type="term" value="F:dihydrofolate reductase activity"/>
    <property type="evidence" value="ECO:0007669"/>
    <property type="project" value="UniProtKB-EC"/>
</dbReference>
<dbReference type="InterPro" id="IPR012259">
    <property type="entry name" value="DHFR"/>
</dbReference>
<comment type="pathway">
    <text evidence="1 7">Cofactor biosynthesis; tetrahydrofolate biosynthesis; 5,6,7,8-tetrahydrofolate from 7,8-dihydrofolate: step 1/1.</text>
</comment>
<keyword evidence="4 7" id="KW-0554">One-carbon metabolism</keyword>
<dbReference type="STRING" id="1423727.FC34_GL000323"/>
<comment type="function">
    <text evidence="7">Key enzyme in folate metabolism. Catalyzes an essential reaction for de novo glycine and purine synthesis, and for DNA precursor synthesis.</text>
</comment>
<dbReference type="PANTHER" id="PTHR48069">
    <property type="entry name" value="DIHYDROFOLATE REDUCTASE"/>
    <property type="match status" value="1"/>
</dbReference>
<dbReference type="PIRSF" id="PIRSF000194">
    <property type="entry name" value="DHFR"/>
    <property type="match status" value="1"/>
</dbReference>
<dbReference type="OrthoDB" id="9804315at2"/>
<evidence type="ECO:0000256" key="6">
    <source>
        <dbReference type="ARBA" id="ARBA00023002"/>
    </source>
</evidence>
<keyword evidence="10" id="KW-1185">Reference proteome</keyword>
<dbReference type="EMBL" id="AYZQ01000001">
    <property type="protein sequence ID" value="KRM72614.1"/>
    <property type="molecule type" value="Genomic_DNA"/>
</dbReference>
<name>A0A0R2B906_9LACO</name>
<dbReference type="EC" id="1.5.1.3" evidence="3 7"/>
<evidence type="ECO:0000313" key="10">
    <source>
        <dbReference type="Proteomes" id="UP000051672"/>
    </source>
</evidence>
<evidence type="ECO:0000259" key="8">
    <source>
        <dbReference type="PROSITE" id="PS51330"/>
    </source>
</evidence>
<dbReference type="Pfam" id="PF00186">
    <property type="entry name" value="DHFR_1"/>
    <property type="match status" value="1"/>
</dbReference>